<feature type="domain" description="Phage head morphogenesis" evidence="1">
    <location>
        <begin position="181"/>
        <end position="309"/>
    </location>
</feature>
<sequence length="316" mass="35167">PEDKEFELKKNDTYIKNKVRTVNEVREDEGWEPVPWGDEPVIAAPAPFTNQGEQQDDQTPKEILSTVTKVRKPAGRERAFELAIKRWLESTSVIITETITDANLASGAVAEQVQWDVIRVDGEKAMTKEISTSLVSGVSKANKSLGSLAVSFDIQNPATIRWATDYVGERITLINSETQKAIRDTVAERLRTGTSPQELGRELRKVKGLGLNSPQQQALSKFAATHTDAEIKRYRERLFRQRAETIARTESGAAAIHGELESYKEAGTAEVQWNAAADADMECLPHHGEIWSLGESRGVLPLHPNCRCDWLPVIPE</sequence>
<evidence type="ECO:0000259" key="1">
    <source>
        <dbReference type="Pfam" id="PF04233"/>
    </source>
</evidence>
<gene>
    <name evidence="2" type="ORF">LCGC14_3078310</name>
</gene>
<organism evidence="2">
    <name type="scientific">marine sediment metagenome</name>
    <dbReference type="NCBI Taxonomy" id="412755"/>
    <lineage>
        <taxon>unclassified sequences</taxon>
        <taxon>metagenomes</taxon>
        <taxon>ecological metagenomes</taxon>
    </lineage>
</organism>
<dbReference type="EMBL" id="LAZR01065673">
    <property type="protein sequence ID" value="KKK55067.1"/>
    <property type="molecule type" value="Genomic_DNA"/>
</dbReference>
<proteinExistence type="predicted"/>
<feature type="non-terminal residue" evidence="2">
    <location>
        <position position="1"/>
    </location>
</feature>
<protein>
    <recommendedName>
        <fullName evidence="1">Phage head morphogenesis domain-containing protein</fullName>
    </recommendedName>
</protein>
<evidence type="ECO:0000313" key="2">
    <source>
        <dbReference type="EMBL" id="KKK55067.1"/>
    </source>
</evidence>
<dbReference type="InterPro" id="IPR006528">
    <property type="entry name" value="Phage_head_morphogenesis_dom"/>
</dbReference>
<name>A0A0F8WDZ5_9ZZZZ</name>
<reference evidence="2" key="1">
    <citation type="journal article" date="2015" name="Nature">
        <title>Complex archaea that bridge the gap between prokaryotes and eukaryotes.</title>
        <authorList>
            <person name="Spang A."/>
            <person name="Saw J.H."/>
            <person name="Jorgensen S.L."/>
            <person name="Zaremba-Niedzwiedzka K."/>
            <person name="Martijn J."/>
            <person name="Lind A.E."/>
            <person name="van Eijk R."/>
            <person name="Schleper C."/>
            <person name="Guy L."/>
            <person name="Ettema T.J."/>
        </authorList>
    </citation>
    <scope>NUCLEOTIDE SEQUENCE</scope>
</reference>
<dbReference type="Pfam" id="PF04233">
    <property type="entry name" value="Phage_Mu_F"/>
    <property type="match status" value="1"/>
</dbReference>
<comment type="caution">
    <text evidence="2">The sequence shown here is derived from an EMBL/GenBank/DDBJ whole genome shotgun (WGS) entry which is preliminary data.</text>
</comment>
<dbReference type="NCBIfam" id="TIGR01641">
    <property type="entry name" value="phageSPP1_gp7"/>
    <property type="match status" value="1"/>
</dbReference>
<accession>A0A0F8WDZ5</accession>
<dbReference type="AlphaFoldDB" id="A0A0F8WDZ5"/>